<dbReference type="Pfam" id="PF07715">
    <property type="entry name" value="Plug"/>
    <property type="match status" value="1"/>
</dbReference>
<dbReference type="SUPFAM" id="SSF56935">
    <property type="entry name" value="Porins"/>
    <property type="match status" value="1"/>
</dbReference>
<proteinExistence type="inferred from homology"/>
<evidence type="ECO:0000256" key="7">
    <source>
        <dbReference type="ARBA" id="ARBA00023237"/>
    </source>
</evidence>
<evidence type="ECO:0000256" key="9">
    <source>
        <dbReference type="RuleBase" id="RU003357"/>
    </source>
</evidence>
<comment type="subcellular location">
    <subcellularLocation>
        <location evidence="1 8">Cell outer membrane</location>
        <topology evidence="1 8">Multi-pass membrane protein</topology>
    </subcellularLocation>
</comment>
<dbReference type="GO" id="GO:0009279">
    <property type="term" value="C:cell outer membrane"/>
    <property type="evidence" value="ECO:0007669"/>
    <property type="project" value="UniProtKB-SubCell"/>
</dbReference>
<name>A0A928UWR5_9SPHI</name>
<evidence type="ECO:0000259" key="11">
    <source>
        <dbReference type="Pfam" id="PF07715"/>
    </source>
</evidence>
<evidence type="ECO:0000256" key="6">
    <source>
        <dbReference type="ARBA" id="ARBA00023136"/>
    </source>
</evidence>
<dbReference type="SUPFAM" id="SSF49464">
    <property type="entry name" value="Carboxypeptidase regulatory domain-like"/>
    <property type="match status" value="1"/>
</dbReference>
<organism evidence="12 13">
    <name type="scientific">Sphingobacterium hungaricum</name>
    <dbReference type="NCBI Taxonomy" id="2082723"/>
    <lineage>
        <taxon>Bacteria</taxon>
        <taxon>Pseudomonadati</taxon>
        <taxon>Bacteroidota</taxon>
        <taxon>Sphingobacteriia</taxon>
        <taxon>Sphingobacteriales</taxon>
        <taxon>Sphingobacteriaceae</taxon>
        <taxon>Sphingobacterium</taxon>
    </lineage>
</organism>
<comment type="caution">
    <text evidence="12">The sequence shown here is derived from an EMBL/GenBank/DDBJ whole genome shotgun (WGS) entry which is preliminary data.</text>
</comment>
<feature type="domain" description="TonB-dependent receptor-like beta-barrel" evidence="10">
    <location>
        <begin position="399"/>
        <end position="926"/>
    </location>
</feature>
<dbReference type="InterPro" id="IPR023997">
    <property type="entry name" value="TonB-dep_OMP_SusC/RagA_CS"/>
</dbReference>
<dbReference type="InterPro" id="IPR000531">
    <property type="entry name" value="Beta-barrel_TonB"/>
</dbReference>
<dbReference type="FunFam" id="2.170.130.10:FF:000008">
    <property type="entry name" value="SusC/RagA family TonB-linked outer membrane protein"/>
    <property type="match status" value="1"/>
</dbReference>
<evidence type="ECO:0000256" key="2">
    <source>
        <dbReference type="ARBA" id="ARBA00022448"/>
    </source>
</evidence>
<gene>
    <name evidence="12" type="ORF">C4F49_10505</name>
</gene>
<dbReference type="InterPro" id="IPR037066">
    <property type="entry name" value="Plug_dom_sf"/>
</dbReference>
<keyword evidence="2 8" id="KW-0813">Transport</keyword>
<reference evidence="12" key="1">
    <citation type="submission" date="2018-02" db="EMBL/GenBank/DDBJ databases">
        <authorList>
            <person name="Vasarhelyi B.M."/>
            <person name="Deshmukh S."/>
            <person name="Balint B."/>
            <person name="Kukolya J."/>
        </authorList>
    </citation>
    <scope>NUCLEOTIDE SEQUENCE</scope>
    <source>
        <strain evidence="12">KB22</strain>
    </source>
</reference>
<dbReference type="Gene3D" id="2.170.130.10">
    <property type="entry name" value="TonB-dependent receptor, plug domain"/>
    <property type="match status" value="1"/>
</dbReference>
<dbReference type="InterPro" id="IPR012910">
    <property type="entry name" value="Plug_dom"/>
</dbReference>
<dbReference type="Pfam" id="PF13715">
    <property type="entry name" value="CarbopepD_reg_2"/>
    <property type="match status" value="1"/>
</dbReference>
<keyword evidence="4 8" id="KW-0812">Transmembrane</keyword>
<dbReference type="NCBIfam" id="TIGR04056">
    <property type="entry name" value="OMP_RagA_SusC"/>
    <property type="match status" value="1"/>
</dbReference>
<evidence type="ECO:0000313" key="12">
    <source>
        <dbReference type="EMBL" id="MBE8714112.1"/>
    </source>
</evidence>
<accession>A0A928UWR5</accession>
<dbReference type="Proteomes" id="UP000616201">
    <property type="component" value="Unassembled WGS sequence"/>
</dbReference>
<keyword evidence="5 9" id="KW-0798">TonB box</keyword>
<keyword evidence="6 8" id="KW-0472">Membrane</keyword>
<dbReference type="Gene3D" id="2.60.40.1120">
    <property type="entry name" value="Carboxypeptidase-like, regulatory domain"/>
    <property type="match status" value="1"/>
</dbReference>
<dbReference type="Pfam" id="PF00593">
    <property type="entry name" value="TonB_dep_Rec_b-barrel"/>
    <property type="match status" value="1"/>
</dbReference>
<dbReference type="RefSeq" id="WP_196934286.1">
    <property type="nucleotide sequence ID" value="NZ_MU158697.1"/>
</dbReference>
<dbReference type="InterPro" id="IPR023996">
    <property type="entry name" value="TonB-dep_OMP_SusC/RagA"/>
</dbReference>
<dbReference type="InterPro" id="IPR008969">
    <property type="entry name" value="CarboxyPept-like_regulatory"/>
</dbReference>
<dbReference type="PROSITE" id="PS52016">
    <property type="entry name" value="TONB_DEPENDENT_REC_3"/>
    <property type="match status" value="1"/>
</dbReference>
<dbReference type="Gene3D" id="2.40.170.20">
    <property type="entry name" value="TonB-dependent receptor, beta-barrel domain"/>
    <property type="match status" value="1"/>
</dbReference>
<evidence type="ECO:0000256" key="5">
    <source>
        <dbReference type="ARBA" id="ARBA00023077"/>
    </source>
</evidence>
<evidence type="ECO:0000313" key="13">
    <source>
        <dbReference type="Proteomes" id="UP000616201"/>
    </source>
</evidence>
<dbReference type="InterPro" id="IPR036942">
    <property type="entry name" value="Beta-barrel_TonB_sf"/>
</dbReference>
<evidence type="ECO:0000256" key="1">
    <source>
        <dbReference type="ARBA" id="ARBA00004571"/>
    </source>
</evidence>
<dbReference type="AlphaFoldDB" id="A0A928UWR5"/>
<evidence type="ECO:0000256" key="8">
    <source>
        <dbReference type="PROSITE-ProRule" id="PRU01360"/>
    </source>
</evidence>
<dbReference type="InterPro" id="IPR039426">
    <property type="entry name" value="TonB-dep_rcpt-like"/>
</dbReference>
<evidence type="ECO:0000256" key="3">
    <source>
        <dbReference type="ARBA" id="ARBA00022452"/>
    </source>
</evidence>
<feature type="domain" description="TonB-dependent receptor plug" evidence="11">
    <location>
        <begin position="121"/>
        <end position="227"/>
    </location>
</feature>
<keyword evidence="7 8" id="KW-0998">Cell outer membrane</keyword>
<dbReference type="NCBIfam" id="TIGR04057">
    <property type="entry name" value="SusC_RagA_signa"/>
    <property type="match status" value="1"/>
</dbReference>
<dbReference type="EMBL" id="PRDK01000005">
    <property type="protein sequence ID" value="MBE8714112.1"/>
    <property type="molecule type" value="Genomic_DNA"/>
</dbReference>
<sequence>MVISTWRNKILTFIIFAVSTISLSYAQEKITVRGSIKDANSGEAIGGATLSVLNSTINSVSDSEGNFSLNNVTAGSRLQVSYIGYESQTLTVSSTQMTIELSPSDNVLEDVVVIGYGSVRRKDVTTAISTVSTADLDQRPITNVGQAIQGRAAGVAVTQPNGAPGTQMSIRIRGTSSFNGSNEPLYVVDGVPVDNIRFLSPNDITGMQILKDASSAAIYGSRGANGVVLITTKSGSSGQGKISFNTQITQNVVTSHMDVLNTQQYLELQNEIGLVTLPPTLTDQTDWFNETYQKGRIQSYQLSITDGTEKLRYFLSGGYVDELGVINSTYFKRYNFRANVDNDIRPWLTVNANVNYADYTDNGISTGTGANRGGVVMSVINTPTFAPIWNPLNPDEYNSNFYGINITSPLENMARSQNNKNRENRLIASGSALFKILPELTFKSAFTLDRRNSVNTTFLDPVSTAWGRNQRGEGSDTRSMNTVLTFDNVLTYTKSFGLHNIEGMAGSSWTNSDYTNNYIYGSHYRDDLIQTLNAANKISWTGTGSGASQWAIMSYFARAAYNYDGKYLVTANLRTDGSSKIHPDQRWGVFPSMSAAWRLSSEEFLNDVSWINDLKIRGGWGQTGNQSGIGDYAYLQLYNISRVEWFVTNQENALPTISPANLRTKDLRWETTTQTNFGIDFTGFNNRVTVALDYYDKRTKDMLMYVSLPAGSAQASSIVRNEGRMRNKGFEGSVSTKNLINSFKWDTEFNISFNKNRLESLELQQIYMDARTSEFVNEQAVRNEPGHSMGGFFGYISDGVDPETGDLMYRDLNGDGKISSTDRTYIGDPNPDFTFGMTNNFSYKNFNLSILFQGSYGNDIFNASRMETEGMYDGKNQTTRVLDRWQVPGQITDVPRAGYTMHNSTYFIEDGSYLRLKNISLGYNFASDKLRNKGIGRLQPYMSVSNLLTFTKYTGMDPEVNQWGNNGAVQGIDWGTYPQSKAFVLGLNIEF</sequence>
<evidence type="ECO:0000256" key="4">
    <source>
        <dbReference type="ARBA" id="ARBA00022692"/>
    </source>
</evidence>
<comment type="similarity">
    <text evidence="8 9">Belongs to the TonB-dependent receptor family.</text>
</comment>
<keyword evidence="3 8" id="KW-1134">Transmembrane beta strand</keyword>
<protein>
    <submittedName>
        <fullName evidence="12">SusC/RagA family protein</fullName>
    </submittedName>
</protein>
<keyword evidence="13" id="KW-1185">Reference proteome</keyword>
<evidence type="ECO:0000259" key="10">
    <source>
        <dbReference type="Pfam" id="PF00593"/>
    </source>
</evidence>